<dbReference type="OrthoDB" id="27588at2157"/>
<dbReference type="InterPro" id="IPR051168">
    <property type="entry name" value="AASS"/>
</dbReference>
<dbReference type="Gene3D" id="3.40.50.720">
    <property type="entry name" value="NAD(P)-binding Rossmann-like Domain"/>
    <property type="match status" value="1"/>
</dbReference>
<dbReference type="InterPro" id="IPR032095">
    <property type="entry name" value="Sacchrp_dh-like_C"/>
</dbReference>
<gene>
    <name evidence="4" type="ORF">CF15_03290</name>
</gene>
<dbReference type="SUPFAM" id="SSF51735">
    <property type="entry name" value="NAD(P)-binding Rossmann-fold domains"/>
    <property type="match status" value="1"/>
</dbReference>
<dbReference type="Gene3D" id="3.30.360.10">
    <property type="entry name" value="Dihydrodipicolinate Reductase, domain 2"/>
    <property type="match status" value="1"/>
</dbReference>
<evidence type="ECO:0000313" key="5">
    <source>
        <dbReference type="Proteomes" id="UP000053352"/>
    </source>
</evidence>
<evidence type="ECO:0008006" key="6">
    <source>
        <dbReference type="Google" id="ProtNLM"/>
    </source>
</evidence>
<dbReference type="Pfam" id="PF02254">
    <property type="entry name" value="TrkA_N"/>
    <property type="match status" value="1"/>
</dbReference>
<dbReference type="PANTHER" id="PTHR11133">
    <property type="entry name" value="SACCHAROPINE DEHYDROGENASE"/>
    <property type="match status" value="1"/>
</dbReference>
<dbReference type="EMBL" id="LNTB01000001">
    <property type="protein sequence ID" value="KSW11839.1"/>
    <property type="molecule type" value="Genomic_DNA"/>
</dbReference>
<proteinExistence type="predicted"/>
<feature type="domain" description="Saccharopine dehydrogenase-like C-terminal" evidence="3">
    <location>
        <begin position="120"/>
        <end position="362"/>
    </location>
</feature>
<feature type="domain" description="RCK N-terminal" evidence="2">
    <location>
        <begin position="3"/>
        <end position="75"/>
    </location>
</feature>
<dbReference type="SUPFAM" id="SSF55347">
    <property type="entry name" value="Glyceraldehyde-3-phosphate dehydrogenase-like, C-terminal domain"/>
    <property type="match status" value="1"/>
</dbReference>
<reference evidence="4 5" key="1">
    <citation type="submission" date="2015-11" db="EMBL/GenBank/DDBJ databases">
        <title>Genome sequence of Pyrodictium occultum PL-19, a marine hyperthermophilic archaeon isolated from Volcano, Italy.</title>
        <authorList>
            <person name="Utturkar S."/>
            <person name="Huber H."/>
            <person name="Leptihn S."/>
            <person name="Brown S."/>
            <person name="Stetter K.O."/>
            <person name="Podar M."/>
        </authorList>
    </citation>
    <scope>NUCLEOTIDE SEQUENCE [LARGE SCALE GENOMIC DNA]</scope>
    <source>
        <strain evidence="4 5">PL-19</strain>
    </source>
</reference>
<dbReference type="GO" id="GO:0006813">
    <property type="term" value="P:potassium ion transport"/>
    <property type="evidence" value="ECO:0007669"/>
    <property type="project" value="InterPro"/>
</dbReference>
<dbReference type="Proteomes" id="UP000053352">
    <property type="component" value="Unassembled WGS sequence"/>
</dbReference>
<comment type="caution">
    <text evidence="4">The sequence shown here is derived from an EMBL/GenBank/DDBJ whole genome shotgun (WGS) entry which is preliminary data.</text>
</comment>
<accession>A0A0V8RUX3</accession>
<evidence type="ECO:0000259" key="3">
    <source>
        <dbReference type="Pfam" id="PF16653"/>
    </source>
</evidence>
<name>A0A0V8RUX3_PYROC</name>
<protein>
    <recommendedName>
        <fullName evidence="6">Saccharopine dehydrogenase</fullName>
    </recommendedName>
</protein>
<keyword evidence="5" id="KW-1185">Reference proteome</keyword>
<dbReference type="InterPro" id="IPR036291">
    <property type="entry name" value="NAD(P)-bd_dom_sf"/>
</dbReference>
<dbReference type="Pfam" id="PF16653">
    <property type="entry name" value="Sacchrp_dh_C"/>
    <property type="match status" value="1"/>
</dbReference>
<organism evidence="4 5">
    <name type="scientific">Pyrodictium occultum</name>
    <dbReference type="NCBI Taxonomy" id="2309"/>
    <lineage>
        <taxon>Archaea</taxon>
        <taxon>Thermoproteota</taxon>
        <taxon>Thermoprotei</taxon>
        <taxon>Desulfurococcales</taxon>
        <taxon>Pyrodictiaceae</taxon>
        <taxon>Pyrodictium</taxon>
    </lineage>
</organism>
<evidence type="ECO:0000259" key="2">
    <source>
        <dbReference type="Pfam" id="PF02254"/>
    </source>
</evidence>
<sequence>MEICLIGYGRVGAVTAQLLAQEYGLDPMVFDSSGHRVEEAKRRGLRASLVDASNPAFASRIAAECSIAAVALPSRAAARVVRSLVDAGAEAVVDVSYVPDPLAFHQPAIEHGSRVFVDAGLAPGLSNMLAVRAAGKLDKVNRVTIYVGGLSAESTGPLGLVASWSIDDLIEEYTRKARARIAGEEKLLDPIWDATRVELPGLGVFDAMPTDGLRTLLRSLSSVPNLVEYTLRYPGHVDLLRSLRSLGMLDDKPHVASGCAASPRKMLVKLLEERLPRSGDRVILYVEAEGEKGDSWATISYLIDVRQEELGIETPVLTFMTGHVHAWSVAQAARGYGHPGVNAPEELAPRLPDLEARLERRGIRLHGRSCYEH</sequence>
<dbReference type="STRING" id="2309.CF15_03290"/>
<dbReference type="RefSeq" id="WP_058370517.1">
    <property type="nucleotide sequence ID" value="NZ_LNTB01000001.1"/>
</dbReference>
<dbReference type="InterPro" id="IPR003148">
    <property type="entry name" value="RCK_N"/>
</dbReference>
<evidence type="ECO:0000256" key="1">
    <source>
        <dbReference type="ARBA" id="ARBA00023002"/>
    </source>
</evidence>
<keyword evidence="1" id="KW-0560">Oxidoreductase</keyword>
<dbReference type="GO" id="GO:0016491">
    <property type="term" value="F:oxidoreductase activity"/>
    <property type="evidence" value="ECO:0007669"/>
    <property type="project" value="UniProtKB-KW"/>
</dbReference>
<evidence type="ECO:0000313" key="4">
    <source>
        <dbReference type="EMBL" id="KSW11839.1"/>
    </source>
</evidence>
<dbReference type="PANTHER" id="PTHR11133:SF22">
    <property type="entry name" value="ALPHA-AMINOADIPIC SEMIALDEHYDE SYNTHASE, MITOCHONDRIAL"/>
    <property type="match status" value="1"/>
</dbReference>
<dbReference type="AlphaFoldDB" id="A0A0V8RUX3"/>